<dbReference type="OrthoDB" id="3900342at2759"/>
<evidence type="ECO:0000256" key="9">
    <source>
        <dbReference type="SAM" id="Phobius"/>
    </source>
</evidence>
<comment type="caution">
    <text evidence="11">The sequence shown here is derived from an EMBL/GenBank/DDBJ whole genome shotgun (WGS) entry which is preliminary data.</text>
</comment>
<protein>
    <recommendedName>
        <fullName evidence="10">Amino acid permease/ SLC12A domain-containing protein</fullName>
    </recommendedName>
</protein>
<evidence type="ECO:0000256" key="2">
    <source>
        <dbReference type="ARBA" id="ARBA00006983"/>
    </source>
</evidence>
<sequence length="581" mass="64226">MIFQSNKEDNNEKSTSSGADLESVISKHTEDYDLYVAKSNPSALNQQDGRKLRQALDARHLSMIALGGATGLLIGTGSALRTAGAGSILITYALIGFVVYTVLTAIGEVATHVPMNGFANYCRRYVDPALGFAAGYNYLIKYLILPPNQLTAGALTIQYWIPRDQVNPGVWITVLLVIITFVNLFGVKLFGEVEFWLSGVKVVTCLGVILVLWVIALGGGPTGDRIGFRYWRNPGAFMEYADSSKDLLIEGAKGRFVAFVAVLVTAVFAYTGSELVAITFCEARNPRRAIPKAIKLTLYRIIVFYVLAILFVGMCVSPRDPSLLGASGTNAGASPFVIAIKNAQIGGLDHVINAAILLFVLSASNSDMYVCSRTIYSLAVDGYAPKFFTKTNKLGVPYYGVALSFLFCLLAYMNVSSGSAQVFQYFVNVVSLTGLLAWTCVLIFHLRFMKALKAQGFDRKKAVYKSPLQPYASWFSLSVCILIILIKNFTAFLGDEFSYETFITGYIVLPVFLIIYFGYKIIYKTKIIKPEDVDLYTFKDVIDAEFEKYEAEDAELKAVREAEGIKYDGKWFYDKFLGWIF</sequence>
<feature type="transmembrane region" description="Helical" evidence="9">
    <location>
        <begin position="501"/>
        <end position="519"/>
    </location>
</feature>
<evidence type="ECO:0000256" key="1">
    <source>
        <dbReference type="ARBA" id="ARBA00004141"/>
    </source>
</evidence>
<keyword evidence="4 9" id="KW-0812">Transmembrane</keyword>
<dbReference type="InterPro" id="IPR004841">
    <property type="entry name" value="AA-permease/SLC12A_dom"/>
</dbReference>
<evidence type="ECO:0000313" key="11">
    <source>
        <dbReference type="EMBL" id="CAI5758824.1"/>
    </source>
</evidence>
<feature type="transmembrane region" description="Helical" evidence="9">
    <location>
        <begin position="196"/>
        <end position="219"/>
    </location>
</feature>
<keyword evidence="12" id="KW-1185">Reference proteome</keyword>
<feature type="domain" description="Amino acid permease/ SLC12A" evidence="10">
    <location>
        <begin position="60"/>
        <end position="527"/>
    </location>
</feature>
<evidence type="ECO:0000259" key="10">
    <source>
        <dbReference type="Pfam" id="PF00324"/>
    </source>
</evidence>
<keyword evidence="6 9" id="KW-1133">Transmembrane helix</keyword>
<dbReference type="Gene3D" id="1.20.1740.10">
    <property type="entry name" value="Amino acid/polyamine transporter I"/>
    <property type="match status" value="1"/>
</dbReference>
<feature type="transmembrane region" description="Helical" evidence="9">
    <location>
        <begin position="60"/>
        <end position="80"/>
    </location>
</feature>
<feature type="transmembrane region" description="Helical" evidence="9">
    <location>
        <begin position="86"/>
        <end position="106"/>
    </location>
</feature>
<dbReference type="GO" id="GO:0016020">
    <property type="term" value="C:membrane"/>
    <property type="evidence" value="ECO:0007669"/>
    <property type="project" value="UniProtKB-SubCell"/>
</dbReference>
<comment type="similarity">
    <text evidence="2">Belongs to the amino acid-polyamine-organocation (APC) superfamily. YAT (TC 2.A.3.10) family.</text>
</comment>
<dbReference type="PROSITE" id="PS00218">
    <property type="entry name" value="AMINO_ACID_PERMEASE_1"/>
    <property type="match status" value="1"/>
</dbReference>
<dbReference type="EMBL" id="CANTUO010000003">
    <property type="protein sequence ID" value="CAI5758824.1"/>
    <property type="molecule type" value="Genomic_DNA"/>
</dbReference>
<evidence type="ECO:0000256" key="3">
    <source>
        <dbReference type="ARBA" id="ARBA00022448"/>
    </source>
</evidence>
<feature type="transmembrane region" description="Helical" evidence="9">
    <location>
        <begin position="298"/>
        <end position="316"/>
    </location>
</feature>
<proteinExistence type="inferred from homology"/>
<dbReference type="AlphaFoldDB" id="A0A9W4TYF3"/>
<organism evidence="11 12">
    <name type="scientific">Candida verbasci</name>
    <dbReference type="NCBI Taxonomy" id="1227364"/>
    <lineage>
        <taxon>Eukaryota</taxon>
        <taxon>Fungi</taxon>
        <taxon>Dikarya</taxon>
        <taxon>Ascomycota</taxon>
        <taxon>Saccharomycotina</taxon>
        <taxon>Pichiomycetes</taxon>
        <taxon>Debaryomycetaceae</taxon>
        <taxon>Candida/Lodderomyces clade</taxon>
        <taxon>Candida</taxon>
    </lineage>
</organism>
<feature type="transmembrane region" description="Helical" evidence="9">
    <location>
        <begin position="256"/>
        <end position="278"/>
    </location>
</feature>
<dbReference type="InterPro" id="IPR004840">
    <property type="entry name" value="Amino_acid_permease_CS"/>
</dbReference>
<keyword evidence="7 9" id="KW-0472">Membrane</keyword>
<keyword evidence="3" id="KW-0813">Transport</keyword>
<reference evidence="11" key="1">
    <citation type="submission" date="2022-12" db="EMBL/GenBank/DDBJ databases">
        <authorList>
            <person name="Brejova B."/>
        </authorList>
    </citation>
    <scope>NUCLEOTIDE SEQUENCE</scope>
</reference>
<evidence type="ECO:0000256" key="6">
    <source>
        <dbReference type="ARBA" id="ARBA00022989"/>
    </source>
</evidence>
<dbReference type="PANTHER" id="PTHR43341">
    <property type="entry name" value="AMINO ACID PERMEASE"/>
    <property type="match status" value="1"/>
</dbReference>
<gene>
    <name evidence="11" type="ORF">CANVERA_P3336</name>
</gene>
<dbReference type="FunFam" id="1.20.1740.10:FF:000006">
    <property type="entry name" value="General amino acid permease"/>
    <property type="match status" value="1"/>
</dbReference>
<dbReference type="PIRSF" id="PIRSF006060">
    <property type="entry name" value="AA_transporter"/>
    <property type="match status" value="1"/>
</dbReference>
<dbReference type="PANTHER" id="PTHR43341:SF9">
    <property type="entry name" value="DICARBOXYLIC AMINO ACID PERMEASE"/>
    <property type="match status" value="1"/>
</dbReference>
<dbReference type="InterPro" id="IPR050524">
    <property type="entry name" value="APC_YAT"/>
</dbReference>
<keyword evidence="5" id="KW-0029">Amino-acid transport</keyword>
<accession>A0A9W4TYF3</accession>
<evidence type="ECO:0000313" key="12">
    <source>
        <dbReference type="Proteomes" id="UP001152885"/>
    </source>
</evidence>
<feature type="compositionally biased region" description="Basic and acidic residues" evidence="8">
    <location>
        <begin position="1"/>
        <end position="12"/>
    </location>
</feature>
<dbReference type="Proteomes" id="UP001152885">
    <property type="component" value="Unassembled WGS sequence"/>
</dbReference>
<name>A0A9W4TYF3_9ASCO</name>
<feature type="transmembrane region" description="Helical" evidence="9">
    <location>
        <begin position="425"/>
        <end position="448"/>
    </location>
</feature>
<feature type="region of interest" description="Disordered" evidence="8">
    <location>
        <begin position="1"/>
        <end position="22"/>
    </location>
</feature>
<evidence type="ECO:0000256" key="7">
    <source>
        <dbReference type="ARBA" id="ARBA00023136"/>
    </source>
</evidence>
<feature type="transmembrane region" description="Helical" evidence="9">
    <location>
        <begin position="468"/>
        <end position="489"/>
    </location>
</feature>
<evidence type="ECO:0000256" key="5">
    <source>
        <dbReference type="ARBA" id="ARBA00022970"/>
    </source>
</evidence>
<comment type="subcellular location">
    <subcellularLocation>
        <location evidence="1">Membrane</location>
        <topology evidence="1">Multi-pass membrane protein</topology>
    </subcellularLocation>
</comment>
<evidence type="ECO:0000256" key="4">
    <source>
        <dbReference type="ARBA" id="ARBA00022692"/>
    </source>
</evidence>
<dbReference type="Pfam" id="PF00324">
    <property type="entry name" value="AA_permease"/>
    <property type="match status" value="1"/>
</dbReference>
<dbReference type="GO" id="GO:0015171">
    <property type="term" value="F:amino acid transmembrane transporter activity"/>
    <property type="evidence" value="ECO:0007669"/>
    <property type="project" value="UniProtKB-ARBA"/>
</dbReference>
<feature type="transmembrane region" description="Helical" evidence="9">
    <location>
        <begin position="170"/>
        <end position="190"/>
    </location>
</feature>
<evidence type="ECO:0000256" key="8">
    <source>
        <dbReference type="SAM" id="MobiDB-lite"/>
    </source>
</evidence>
<feature type="transmembrane region" description="Helical" evidence="9">
    <location>
        <begin position="396"/>
        <end position="413"/>
    </location>
</feature>